<name>A0A437AEZ3_ARTFL</name>
<dbReference type="OrthoDB" id="10315862at2759"/>
<reference evidence="1 2" key="1">
    <citation type="submission" date="2019-01" db="EMBL/GenBank/DDBJ databases">
        <title>Intercellular communication is required for trap formation in the nematode-trapping fungus Duddingtonia flagrans.</title>
        <authorList>
            <person name="Youssar L."/>
            <person name="Wernet V."/>
            <person name="Hensel N."/>
            <person name="Hildebrandt H.-G."/>
            <person name="Fischer R."/>
        </authorList>
    </citation>
    <scope>NUCLEOTIDE SEQUENCE [LARGE SCALE GENOMIC DNA]</scope>
    <source>
        <strain evidence="1 2">CBS H-5679</strain>
    </source>
</reference>
<protein>
    <submittedName>
        <fullName evidence="1">Uncharacterized protein</fullName>
    </submittedName>
</protein>
<proteinExistence type="predicted"/>
<dbReference type="EMBL" id="SAEB01000001">
    <property type="protein sequence ID" value="RVD89367.1"/>
    <property type="molecule type" value="Genomic_DNA"/>
</dbReference>
<keyword evidence="2" id="KW-1185">Reference proteome</keyword>
<dbReference type="AlphaFoldDB" id="A0A437AEZ3"/>
<dbReference type="GeneID" id="93582690"/>
<evidence type="ECO:0000313" key="2">
    <source>
        <dbReference type="Proteomes" id="UP000283090"/>
    </source>
</evidence>
<dbReference type="Proteomes" id="UP000283090">
    <property type="component" value="Unassembled WGS sequence"/>
</dbReference>
<sequence>MSGSKTALISTDSPKDDISLFNTPSASDLLLTHGTLSSQKLYHFYLHVLDPMTPWFSPKPRVPQPSSLVPQKTSFQSHVILIPWLHTKDHSGGCMVIKSKYTWPAVVKAITLKSHELSRESHKIETYKDVWNAIECISQLFGMEKWNILKEIVEAMALGTPVPKSWLVKLAGQPKAGLLAALLLGRHQKVLDPCLCRGCQEERERLGCLDVLMGAAGEVGREDIEGDNTLKNKAATIYHRIVLKFYENRGNSSPSNMDPETGKVWNEEGFLRLFNKPDLADLILSVGPEKSGTRYYAHEIIIDSVPQQPREKEE</sequence>
<dbReference type="VEuPathDB" id="FungiDB:DFL_000379"/>
<gene>
    <name evidence="1" type="ORF">DFL_000379</name>
</gene>
<accession>A0A437AEZ3</accession>
<comment type="caution">
    <text evidence="1">The sequence shown here is derived from an EMBL/GenBank/DDBJ whole genome shotgun (WGS) entry which is preliminary data.</text>
</comment>
<evidence type="ECO:0000313" key="1">
    <source>
        <dbReference type="EMBL" id="RVD89367.1"/>
    </source>
</evidence>
<organism evidence="1 2">
    <name type="scientific">Arthrobotrys flagrans</name>
    <name type="common">Nematode-trapping fungus</name>
    <name type="synonym">Trichothecium flagrans</name>
    <dbReference type="NCBI Taxonomy" id="97331"/>
    <lineage>
        <taxon>Eukaryota</taxon>
        <taxon>Fungi</taxon>
        <taxon>Dikarya</taxon>
        <taxon>Ascomycota</taxon>
        <taxon>Pezizomycotina</taxon>
        <taxon>Orbiliomycetes</taxon>
        <taxon>Orbiliales</taxon>
        <taxon>Orbiliaceae</taxon>
        <taxon>Arthrobotrys</taxon>
    </lineage>
</organism>
<dbReference type="RefSeq" id="XP_067494911.1">
    <property type="nucleotide sequence ID" value="XM_067632777.1"/>
</dbReference>